<evidence type="ECO:0000313" key="8">
    <source>
        <dbReference type="Proteomes" id="UP000754495"/>
    </source>
</evidence>
<dbReference type="InterPro" id="IPR001647">
    <property type="entry name" value="HTH_TetR"/>
</dbReference>
<dbReference type="InterPro" id="IPR036271">
    <property type="entry name" value="Tet_transcr_reg_TetR-rel_C_sf"/>
</dbReference>
<dbReference type="InterPro" id="IPR050109">
    <property type="entry name" value="HTH-type_TetR-like_transc_reg"/>
</dbReference>
<evidence type="ECO:0000256" key="5">
    <source>
        <dbReference type="SAM" id="MobiDB-lite"/>
    </source>
</evidence>
<keyword evidence="3" id="KW-0804">Transcription</keyword>
<name>A0ABX0SX95_9PSEU</name>
<dbReference type="Proteomes" id="UP000754495">
    <property type="component" value="Unassembled WGS sequence"/>
</dbReference>
<dbReference type="PROSITE" id="PS50977">
    <property type="entry name" value="HTH_TETR_2"/>
    <property type="match status" value="1"/>
</dbReference>
<evidence type="ECO:0000256" key="3">
    <source>
        <dbReference type="ARBA" id="ARBA00023163"/>
    </source>
</evidence>
<proteinExistence type="predicted"/>
<evidence type="ECO:0000256" key="1">
    <source>
        <dbReference type="ARBA" id="ARBA00023015"/>
    </source>
</evidence>
<dbReference type="PANTHER" id="PTHR30055">
    <property type="entry name" value="HTH-TYPE TRANSCRIPTIONAL REGULATOR RUTR"/>
    <property type="match status" value="1"/>
</dbReference>
<dbReference type="EMBL" id="JAANOU010000001">
    <property type="protein sequence ID" value="NIH81255.1"/>
    <property type="molecule type" value="Genomic_DNA"/>
</dbReference>
<sequence>MELGYGGTTLAEVARRAGVSKSVVLYHFSSRAELMEAVVDQLYGDAVAPIHAAVNAARDDRERVLAYVRAGVLFTWEHQAEAKAVLEVARNLRRDDGSPRYTAAEGAGLVGFAQGLLEAGQKSGRLGDFDAWTLAVMLRATIDALSEQFMTDPSLDGPRVAGHFADLVERMITPRETSATGPANPPAAPAAEPR</sequence>
<feature type="region of interest" description="Disordered" evidence="5">
    <location>
        <begin position="174"/>
        <end position="194"/>
    </location>
</feature>
<keyword evidence="8" id="KW-1185">Reference proteome</keyword>
<dbReference type="Pfam" id="PF00440">
    <property type="entry name" value="TetR_N"/>
    <property type="match status" value="1"/>
</dbReference>
<dbReference type="PANTHER" id="PTHR30055:SF234">
    <property type="entry name" value="HTH-TYPE TRANSCRIPTIONAL REGULATOR BETI"/>
    <property type="match status" value="1"/>
</dbReference>
<dbReference type="InterPro" id="IPR009057">
    <property type="entry name" value="Homeodomain-like_sf"/>
</dbReference>
<protein>
    <submittedName>
        <fullName evidence="7">AcrR family transcriptional regulator</fullName>
    </submittedName>
</protein>
<dbReference type="Gene3D" id="1.10.357.10">
    <property type="entry name" value="Tetracycline Repressor, domain 2"/>
    <property type="match status" value="1"/>
</dbReference>
<feature type="DNA-binding region" description="H-T-H motif" evidence="4">
    <location>
        <begin position="9"/>
        <end position="28"/>
    </location>
</feature>
<dbReference type="SUPFAM" id="SSF48498">
    <property type="entry name" value="Tetracyclin repressor-like, C-terminal domain"/>
    <property type="match status" value="1"/>
</dbReference>
<gene>
    <name evidence="7" type="ORF">FHX46_003785</name>
</gene>
<evidence type="ECO:0000259" key="6">
    <source>
        <dbReference type="PROSITE" id="PS50977"/>
    </source>
</evidence>
<organism evidence="7 8">
    <name type="scientific">Amycolatopsis viridis</name>
    <dbReference type="NCBI Taxonomy" id="185678"/>
    <lineage>
        <taxon>Bacteria</taxon>
        <taxon>Bacillati</taxon>
        <taxon>Actinomycetota</taxon>
        <taxon>Actinomycetes</taxon>
        <taxon>Pseudonocardiales</taxon>
        <taxon>Pseudonocardiaceae</taxon>
        <taxon>Amycolatopsis</taxon>
    </lineage>
</organism>
<evidence type="ECO:0000256" key="4">
    <source>
        <dbReference type="PROSITE-ProRule" id="PRU00335"/>
    </source>
</evidence>
<reference evidence="7 8" key="1">
    <citation type="submission" date="2020-03" db="EMBL/GenBank/DDBJ databases">
        <title>Sequencing the genomes of 1000 actinobacteria strains.</title>
        <authorList>
            <person name="Klenk H.-P."/>
        </authorList>
    </citation>
    <scope>NUCLEOTIDE SEQUENCE [LARGE SCALE GENOMIC DNA]</scope>
    <source>
        <strain evidence="7 8">DSM 45668</strain>
    </source>
</reference>
<comment type="caution">
    <text evidence="7">The sequence shown here is derived from an EMBL/GenBank/DDBJ whole genome shotgun (WGS) entry which is preliminary data.</text>
</comment>
<feature type="domain" description="HTH tetR-type" evidence="6">
    <location>
        <begin position="1"/>
        <end position="46"/>
    </location>
</feature>
<keyword evidence="1" id="KW-0805">Transcription regulation</keyword>
<keyword evidence="2 4" id="KW-0238">DNA-binding</keyword>
<evidence type="ECO:0000256" key="2">
    <source>
        <dbReference type="ARBA" id="ARBA00023125"/>
    </source>
</evidence>
<dbReference type="Gene3D" id="1.10.10.60">
    <property type="entry name" value="Homeodomain-like"/>
    <property type="match status" value="1"/>
</dbReference>
<dbReference type="SUPFAM" id="SSF46689">
    <property type="entry name" value="Homeodomain-like"/>
    <property type="match status" value="1"/>
</dbReference>
<evidence type="ECO:0000313" key="7">
    <source>
        <dbReference type="EMBL" id="NIH81255.1"/>
    </source>
</evidence>
<accession>A0ABX0SX95</accession>